<comment type="cofactor">
    <cofactor evidence="5">
        <name>Mg(2+)</name>
        <dbReference type="ChEBI" id="CHEBI:18420"/>
    </cofactor>
</comment>
<keyword evidence="2 4" id="KW-0547">Nucleotide-binding</keyword>
<organism evidence="6 7">
    <name type="scientific">Candidatus Muproteobacteria bacterium RBG_16_65_31</name>
    <dbReference type="NCBI Taxonomy" id="1817759"/>
    <lineage>
        <taxon>Bacteria</taxon>
        <taxon>Pseudomonadati</taxon>
        <taxon>Pseudomonadota</taxon>
        <taxon>Candidatus Muproteobacteria</taxon>
    </lineage>
</organism>
<dbReference type="GO" id="GO:0005524">
    <property type="term" value="F:ATP binding"/>
    <property type="evidence" value="ECO:0007669"/>
    <property type="project" value="UniProtKB-KW"/>
</dbReference>
<gene>
    <name evidence="6" type="ORF">A2V92_04120</name>
</gene>
<dbReference type="InterPro" id="IPR002698">
    <property type="entry name" value="FTHF_cligase"/>
</dbReference>
<dbReference type="EC" id="6.3.3.2" evidence="5"/>
<evidence type="ECO:0000256" key="2">
    <source>
        <dbReference type="ARBA" id="ARBA00022741"/>
    </source>
</evidence>
<comment type="catalytic activity">
    <reaction evidence="5">
        <text>(6S)-5-formyl-5,6,7,8-tetrahydrofolate + ATP = (6R)-5,10-methenyltetrahydrofolate + ADP + phosphate</text>
        <dbReference type="Rhea" id="RHEA:10488"/>
        <dbReference type="ChEBI" id="CHEBI:30616"/>
        <dbReference type="ChEBI" id="CHEBI:43474"/>
        <dbReference type="ChEBI" id="CHEBI:57455"/>
        <dbReference type="ChEBI" id="CHEBI:57457"/>
        <dbReference type="ChEBI" id="CHEBI:456216"/>
        <dbReference type="EC" id="6.3.3.2"/>
    </reaction>
</comment>
<comment type="caution">
    <text evidence="6">The sequence shown here is derived from an EMBL/GenBank/DDBJ whole genome shotgun (WGS) entry which is preliminary data.</text>
</comment>
<dbReference type="PANTHER" id="PTHR23407">
    <property type="entry name" value="ATPASE INHIBITOR/5-FORMYLTETRAHYDROFOLATE CYCLO-LIGASE"/>
    <property type="match status" value="1"/>
</dbReference>
<keyword evidence="5" id="KW-0460">Magnesium</keyword>
<dbReference type="InterPro" id="IPR024185">
    <property type="entry name" value="FTHF_cligase-like_sf"/>
</dbReference>
<evidence type="ECO:0000313" key="7">
    <source>
        <dbReference type="Proteomes" id="UP000179344"/>
    </source>
</evidence>
<keyword evidence="6" id="KW-0436">Ligase</keyword>
<proteinExistence type="inferred from homology"/>
<dbReference type="Proteomes" id="UP000179344">
    <property type="component" value="Unassembled WGS sequence"/>
</dbReference>
<dbReference type="GO" id="GO:0030272">
    <property type="term" value="F:5-formyltetrahydrofolate cyclo-ligase activity"/>
    <property type="evidence" value="ECO:0007669"/>
    <property type="project" value="UniProtKB-EC"/>
</dbReference>
<feature type="binding site" evidence="4">
    <location>
        <begin position="138"/>
        <end position="146"/>
    </location>
    <ligand>
        <name>ATP</name>
        <dbReference type="ChEBI" id="CHEBI:30616"/>
    </ligand>
</feature>
<name>A0A1F6TFQ5_9PROT</name>
<dbReference type="AlphaFoldDB" id="A0A1F6TFQ5"/>
<comment type="similarity">
    <text evidence="1 5">Belongs to the 5-formyltetrahydrofolate cyclo-ligase family.</text>
</comment>
<accession>A0A1F6TFQ5</accession>
<evidence type="ECO:0000313" key="6">
    <source>
        <dbReference type="EMBL" id="OGI43977.1"/>
    </source>
</evidence>
<dbReference type="NCBIfam" id="TIGR02727">
    <property type="entry name" value="MTHFS_bact"/>
    <property type="match status" value="1"/>
</dbReference>
<dbReference type="PIRSF" id="PIRSF006806">
    <property type="entry name" value="FTHF_cligase"/>
    <property type="match status" value="1"/>
</dbReference>
<keyword evidence="5" id="KW-0479">Metal-binding</keyword>
<feature type="binding site" evidence="4">
    <location>
        <position position="53"/>
    </location>
    <ligand>
        <name>substrate</name>
    </ligand>
</feature>
<protein>
    <recommendedName>
        <fullName evidence="5">5-formyltetrahydrofolate cyclo-ligase</fullName>
        <ecNumber evidence="5">6.3.3.2</ecNumber>
    </recommendedName>
</protein>
<dbReference type="PANTHER" id="PTHR23407:SF1">
    <property type="entry name" value="5-FORMYLTETRAHYDROFOLATE CYCLO-LIGASE"/>
    <property type="match status" value="1"/>
</dbReference>
<evidence type="ECO:0000256" key="4">
    <source>
        <dbReference type="PIRSR" id="PIRSR006806-1"/>
    </source>
</evidence>
<dbReference type="EMBL" id="MFST01000093">
    <property type="protein sequence ID" value="OGI43977.1"/>
    <property type="molecule type" value="Genomic_DNA"/>
</dbReference>
<dbReference type="InterPro" id="IPR037171">
    <property type="entry name" value="NagB/RpiA_transferase-like"/>
</dbReference>
<dbReference type="GO" id="GO:0046872">
    <property type="term" value="F:metal ion binding"/>
    <property type="evidence" value="ECO:0007669"/>
    <property type="project" value="UniProtKB-KW"/>
</dbReference>
<keyword evidence="3 4" id="KW-0067">ATP-binding</keyword>
<dbReference type="Gene3D" id="3.40.50.10420">
    <property type="entry name" value="NagB/RpiA/CoA transferase-like"/>
    <property type="match status" value="1"/>
</dbReference>
<evidence type="ECO:0000256" key="5">
    <source>
        <dbReference type="RuleBase" id="RU361279"/>
    </source>
</evidence>
<dbReference type="Pfam" id="PF01812">
    <property type="entry name" value="5-FTHF_cyc-lig"/>
    <property type="match status" value="1"/>
</dbReference>
<evidence type="ECO:0000256" key="3">
    <source>
        <dbReference type="ARBA" id="ARBA00022840"/>
    </source>
</evidence>
<feature type="binding site" evidence="4">
    <location>
        <position position="58"/>
    </location>
    <ligand>
        <name>substrate</name>
    </ligand>
</feature>
<sequence length="201" mass="22640">MPATSKKIHQRRILRARRLALSPEAQRLASRRLAAMLAGLPLFRTCRRIACYMPADGEIDPTPVMERIWRMRKTCYLPVLSRLSHDRLWFAPVAPGTELAANRYGILEPVVPARDLVRAQELDLILLPLVGFDARGNRLGMGGGFYDKSLEFLRHRRLWKKPHVLGLAHDFQKVGALIADPWDVPLQAVVTDVAVYTAEGG</sequence>
<evidence type="ECO:0000256" key="1">
    <source>
        <dbReference type="ARBA" id="ARBA00010638"/>
    </source>
</evidence>
<reference evidence="6 7" key="1">
    <citation type="journal article" date="2016" name="Nat. Commun.">
        <title>Thousands of microbial genomes shed light on interconnected biogeochemical processes in an aquifer system.</title>
        <authorList>
            <person name="Anantharaman K."/>
            <person name="Brown C.T."/>
            <person name="Hug L.A."/>
            <person name="Sharon I."/>
            <person name="Castelle C.J."/>
            <person name="Probst A.J."/>
            <person name="Thomas B.C."/>
            <person name="Singh A."/>
            <person name="Wilkins M.J."/>
            <person name="Karaoz U."/>
            <person name="Brodie E.L."/>
            <person name="Williams K.H."/>
            <person name="Hubbard S.S."/>
            <person name="Banfield J.F."/>
        </authorList>
    </citation>
    <scope>NUCLEOTIDE SEQUENCE [LARGE SCALE GENOMIC DNA]</scope>
</reference>
<dbReference type="GO" id="GO:0035999">
    <property type="term" value="P:tetrahydrofolate interconversion"/>
    <property type="evidence" value="ECO:0007669"/>
    <property type="project" value="TreeGrafter"/>
</dbReference>
<dbReference type="GO" id="GO:0009396">
    <property type="term" value="P:folic acid-containing compound biosynthetic process"/>
    <property type="evidence" value="ECO:0007669"/>
    <property type="project" value="TreeGrafter"/>
</dbReference>
<dbReference type="SUPFAM" id="SSF100950">
    <property type="entry name" value="NagB/RpiA/CoA transferase-like"/>
    <property type="match status" value="1"/>
</dbReference>